<dbReference type="Pfam" id="PF00903">
    <property type="entry name" value="Glyoxalase"/>
    <property type="match status" value="1"/>
</dbReference>
<reference evidence="2 3" key="1">
    <citation type="journal article" date="2011" name="J. Bacteriol.">
        <title>Complete genome sequence of Algoriphagus sp. PR1, bacterial prey of a colony-forming choanoflagellate.</title>
        <authorList>
            <person name="Alegado R.A."/>
            <person name="Ferriera S."/>
            <person name="Nusbaum C."/>
            <person name="Young S.K."/>
            <person name="Zeng Q."/>
            <person name="Imamovic A."/>
            <person name="Fairclough S.R."/>
            <person name="King N."/>
        </authorList>
    </citation>
    <scope>NUCLEOTIDE SEQUENCE [LARGE SCALE GENOMIC DNA]</scope>
    <source>
        <strain evidence="2 3">PR1</strain>
    </source>
</reference>
<organism evidence="2 3">
    <name type="scientific">Algoriphagus machipongonensis</name>
    <dbReference type="NCBI Taxonomy" id="388413"/>
    <lineage>
        <taxon>Bacteria</taxon>
        <taxon>Pseudomonadati</taxon>
        <taxon>Bacteroidota</taxon>
        <taxon>Cytophagia</taxon>
        <taxon>Cytophagales</taxon>
        <taxon>Cyclobacteriaceae</taxon>
        <taxon>Algoriphagus</taxon>
    </lineage>
</organism>
<dbReference type="EMBL" id="CM001023">
    <property type="protein sequence ID" value="EAZ82324.2"/>
    <property type="molecule type" value="Genomic_DNA"/>
</dbReference>
<dbReference type="InterPro" id="IPR004360">
    <property type="entry name" value="Glyas_Fos-R_dOase_dom"/>
</dbReference>
<gene>
    <name evidence="2" type="ORF">ALPR1_03745</name>
</gene>
<dbReference type="Gene3D" id="3.10.180.10">
    <property type="entry name" value="2,3-Dihydroxybiphenyl 1,2-Dioxygenase, domain 1"/>
    <property type="match status" value="1"/>
</dbReference>
<name>A3HW02_9BACT</name>
<evidence type="ECO:0000313" key="3">
    <source>
        <dbReference type="Proteomes" id="UP000003919"/>
    </source>
</evidence>
<dbReference type="SUPFAM" id="SSF54593">
    <property type="entry name" value="Glyoxalase/Bleomycin resistance protein/Dihydroxybiphenyl dioxygenase"/>
    <property type="match status" value="1"/>
</dbReference>
<evidence type="ECO:0000259" key="1">
    <source>
        <dbReference type="PROSITE" id="PS51819"/>
    </source>
</evidence>
<dbReference type="eggNOG" id="COG0346">
    <property type="taxonomic scope" value="Bacteria"/>
</dbReference>
<feature type="domain" description="VOC" evidence="1">
    <location>
        <begin position="152"/>
        <end position="269"/>
    </location>
</feature>
<proteinExistence type="predicted"/>
<accession>A3HW02</accession>
<dbReference type="InterPro" id="IPR029068">
    <property type="entry name" value="Glyas_Bleomycin-R_OHBP_Dase"/>
</dbReference>
<dbReference type="AlphaFoldDB" id="A3HW02"/>
<sequence length="401" mass="45549">MAVFFSCQKVDFQKEAGAFESFAEMVHAGVKPIALSEPMEPAELDLFMPLAEKLSEKYDISVYRESDLIGTSLFDSSVVQDKEVLILYTGNHLEAYQMLKTKASELVNSNEYSGKKKEEVSRSFGRLLGYPESTINDLLSQNSTFKDLEDFGIQGQELIWFYKDLPAAKTFYRETLGLKLLEEGEGAVTFQIAGDSRLVLKSLTGTEYSGGEPKSVALALLTDHLEIWYDHLQASGVKIKYTLKVNPEGAHDGFVAVDPEGYLLEFEMFRMHPENEKFIPELKSMQPMVTTLGQGFDFYASITWLYYQDMLPMENFMNQNLGLEMSADQGWAKIYRLTGNSYIGLVDEKRGMNSFSEEKLVEVKINLSDPDSWEEYLKNQDAGMERDAGTFEDPGRYLFRF</sequence>
<dbReference type="Proteomes" id="UP000003919">
    <property type="component" value="Chromosome"/>
</dbReference>
<dbReference type="EMBL" id="AAXU02000001">
    <property type="protein sequence ID" value="EAZ82324.2"/>
    <property type="molecule type" value="Genomic_DNA"/>
</dbReference>
<keyword evidence="3" id="KW-1185">Reference proteome</keyword>
<comment type="caution">
    <text evidence="2">The sequence shown here is derived from an EMBL/GenBank/DDBJ whole genome shotgun (WGS) entry which is preliminary data.</text>
</comment>
<evidence type="ECO:0000313" key="2">
    <source>
        <dbReference type="EMBL" id="EAZ82324.2"/>
    </source>
</evidence>
<dbReference type="CDD" id="cd06587">
    <property type="entry name" value="VOC"/>
    <property type="match status" value="1"/>
</dbReference>
<protein>
    <submittedName>
        <fullName evidence="2">Glyoxalase family protein</fullName>
    </submittedName>
</protein>
<dbReference type="STRING" id="388413.ALPR1_03745"/>
<dbReference type="InterPro" id="IPR037523">
    <property type="entry name" value="VOC_core"/>
</dbReference>
<dbReference type="HOGENOM" id="CLU_686312_0_0_10"/>
<dbReference type="PROSITE" id="PS51819">
    <property type="entry name" value="VOC"/>
    <property type="match status" value="1"/>
</dbReference>